<evidence type="ECO:0000256" key="3">
    <source>
        <dbReference type="ARBA" id="ARBA00022679"/>
    </source>
</evidence>
<keyword evidence="2 8" id="KW-0489">Methyltransferase</keyword>
<dbReference type="InterPro" id="IPR014776">
    <property type="entry name" value="4pyrrole_Mease_sub2"/>
</dbReference>
<dbReference type="PROSITE" id="PS00839">
    <property type="entry name" value="SUMT_1"/>
    <property type="match status" value="1"/>
</dbReference>
<dbReference type="Pfam" id="PF00590">
    <property type="entry name" value="TP_methylase"/>
    <property type="match status" value="1"/>
</dbReference>
<dbReference type="NCBIfam" id="NF004790">
    <property type="entry name" value="PRK06136.1"/>
    <property type="match status" value="1"/>
</dbReference>
<dbReference type="InterPro" id="IPR035996">
    <property type="entry name" value="4pyrrol_Methylase_sf"/>
</dbReference>
<feature type="region of interest" description="Disordered" evidence="6">
    <location>
        <begin position="330"/>
        <end position="413"/>
    </location>
</feature>
<protein>
    <recommendedName>
        <fullName evidence="1">uroporphyrinogen-III C-methyltransferase</fullName>
        <ecNumber evidence="1">2.1.1.107</ecNumber>
    </recommendedName>
</protein>
<feature type="region of interest" description="Disordered" evidence="6">
    <location>
        <begin position="1"/>
        <end position="25"/>
    </location>
</feature>
<dbReference type="EMBL" id="GBEZ01021185">
    <property type="protein sequence ID" value="JAC65546.1"/>
    <property type="molecule type" value="Transcribed_RNA"/>
</dbReference>
<dbReference type="GO" id="GO:0019354">
    <property type="term" value="P:siroheme biosynthetic process"/>
    <property type="evidence" value="ECO:0007669"/>
    <property type="project" value="InterPro"/>
</dbReference>
<evidence type="ECO:0000256" key="5">
    <source>
        <dbReference type="ARBA" id="ARBA00023244"/>
    </source>
</evidence>
<keyword evidence="5" id="KW-0627">Porphyrin biosynthesis</keyword>
<dbReference type="FunFam" id="3.40.1010.10:FF:000001">
    <property type="entry name" value="Siroheme synthase"/>
    <property type="match status" value="1"/>
</dbReference>
<evidence type="ECO:0000256" key="4">
    <source>
        <dbReference type="ARBA" id="ARBA00022691"/>
    </source>
</evidence>
<dbReference type="PANTHER" id="PTHR45790">
    <property type="entry name" value="SIROHEME SYNTHASE-RELATED"/>
    <property type="match status" value="1"/>
</dbReference>
<dbReference type="InterPro" id="IPR014777">
    <property type="entry name" value="4pyrrole_Mease_sub1"/>
</dbReference>
<sequence length="413" mass="43308">MYAGTFSTTGCSSSSRTTTQNSLKNYGSNTGKIAAQLRTLVSTRNAVLRNVEGSPGVICPATRAIECRALEPRKPDNGGEFSGNAPGLVYLVGTGPGDPELLTLKAYRLMQTADVVLYDRLVSADILDLIHPGAIMVYVGKESGYHTRTQEEIHELILRFATAGQSVLRLKGGDPFIFGRGGEEQQYLAARGIETQVVPGITAASGICAELGIPLTHRGVANGVRFLTGHTRGGADEELRRALAECGDPMTTLVFYMGLQALPELRERLLAAGARPSLPAVAVERGTTPQQREVWAPLQSLVEDVAAEGLRSPTLIVAGDAVALGRGWRLGSSQSSPRAAGASSALLPRAAGEEPTPLSASPETGTGGRPAPTTHRGEERGEGSGRGSAATPGTRPCRVPDALRRTSAVGKRP</sequence>
<dbReference type="GO" id="GO:0004851">
    <property type="term" value="F:uroporphyrin-III C-methyltransferase activity"/>
    <property type="evidence" value="ECO:0007669"/>
    <property type="project" value="UniProtKB-EC"/>
</dbReference>
<dbReference type="InterPro" id="IPR003043">
    <property type="entry name" value="Uropor_MeTrfase_CS"/>
</dbReference>
<name>A0A061R4U6_9CHLO</name>
<feature type="domain" description="Tetrapyrrole methylase" evidence="7">
    <location>
        <begin position="89"/>
        <end position="300"/>
    </location>
</feature>
<feature type="compositionally biased region" description="Low complexity" evidence="6">
    <location>
        <begin position="1"/>
        <end position="19"/>
    </location>
</feature>
<dbReference type="Gene3D" id="3.40.1010.10">
    <property type="entry name" value="Cobalt-precorrin-4 Transmethylase, Domain 1"/>
    <property type="match status" value="1"/>
</dbReference>
<evidence type="ECO:0000256" key="6">
    <source>
        <dbReference type="SAM" id="MobiDB-lite"/>
    </source>
</evidence>
<dbReference type="CDD" id="cd11642">
    <property type="entry name" value="SUMT"/>
    <property type="match status" value="1"/>
</dbReference>
<dbReference type="GO" id="GO:0032259">
    <property type="term" value="P:methylation"/>
    <property type="evidence" value="ECO:0007669"/>
    <property type="project" value="UniProtKB-KW"/>
</dbReference>
<accession>A0A061R4U6</accession>
<evidence type="ECO:0000256" key="2">
    <source>
        <dbReference type="ARBA" id="ARBA00022603"/>
    </source>
</evidence>
<dbReference type="Gene3D" id="3.30.950.10">
    <property type="entry name" value="Methyltransferase, Cobalt-precorrin-4 Transmethylase, Domain 2"/>
    <property type="match status" value="1"/>
</dbReference>
<dbReference type="InterPro" id="IPR050161">
    <property type="entry name" value="Siro_Cobalamin_biosynth"/>
</dbReference>
<dbReference type="PANTHER" id="PTHR45790:SF3">
    <property type="entry name" value="S-ADENOSYL-L-METHIONINE-DEPENDENT UROPORPHYRINOGEN III METHYLTRANSFERASE, CHLOROPLASTIC"/>
    <property type="match status" value="1"/>
</dbReference>
<keyword evidence="3 8" id="KW-0808">Transferase</keyword>
<evidence type="ECO:0000313" key="8">
    <source>
        <dbReference type="EMBL" id="JAC65546.1"/>
    </source>
</evidence>
<gene>
    <name evidence="8" type="primary">COBA</name>
    <name evidence="8" type="ORF">TSPGSL018_15789</name>
</gene>
<evidence type="ECO:0000256" key="1">
    <source>
        <dbReference type="ARBA" id="ARBA00012162"/>
    </source>
</evidence>
<dbReference type="FunFam" id="3.30.950.10:FF:000001">
    <property type="entry name" value="Siroheme synthase"/>
    <property type="match status" value="1"/>
</dbReference>
<reference evidence="8" key="1">
    <citation type="submission" date="2014-05" db="EMBL/GenBank/DDBJ databases">
        <title>The transcriptome of the halophilic microalga Tetraselmis sp. GSL018 isolated from the Great Salt Lake, Utah.</title>
        <authorList>
            <person name="Jinkerson R.E."/>
            <person name="D'Adamo S."/>
            <person name="Posewitz M.C."/>
        </authorList>
    </citation>
    <scope>NUCLEOTIDE SEQUENCE</scope>
    <source>
        <strain evidence="8">GSL018</strain>
    </source>
</reference>
<organism evidence="8">
    <name type="scientific">Tetraselmis sp. GSL018</name>
    <dbReference type="NCBI Taxonomy" id="582737"/>
    <lineage>
        <taxon>Eukaryota</taxon>
        <taxon>Viridiplantae</taxon>
        <taxon>Chlorophyta</taxon>
        <taxon>core chlorophytes</taxon>
        <taxon>Chlorodendrophyceae</taxon>
        <taxon>Chlorodendrales</taxon>
        <taxon>Chlorodendraceae</taxon>
        <taxon>Tetraselmis</taxon>
    </lineage>
</organism>
<dbReference type="InterPro" id="IPR006366">
    <property type="entry name" value="CobA/CysG_C"/>
</dbReference>
<evidence type="ECO:0000259" key="7">
    <source>
        <dbReference type="Pfam" id="PF00590"/>
    </source>
</evidence>
<keyword evidence="4" id="KW-0949">S-adenosyl-L-methionine</keyword>
<dbReference type="InterPro" id="IPR000878">
    <property type="entry name" value="4pyrrol_Mease"/>
</dbReference>
<dbReference type="AlphaFoldDB" id="A0A061R4U6"/>
<dbReference type="EC" id="2.1.1.107" evidence="1"/>
<dbReference type="SUPFAM" id="SSF53790">
    <property type="entry name" value="Tetrapyrrole methylase"/>
    <property type="match status" value="1"/>
</dbReference>
<proteinExistence type="predicted"/>
<dbReference type="NCBIfam" id="TIGR01469">
    <property type="entry name" value="cobA_cysG_Cterm"/>
    <property type="match status" value="1"/>
</dbReference>